<organism evidence="2 3">
    <name type="scientific">Aureobasidium namibiae CBS 147.97</name>
    <dbReference type="NCBI Taxonomy" id="1043004"/>
    <lineage>
        <taxon>Eukaryota</taxon>
        <taxon>Fungi</taxon>
        <taxon>Dikarya</taxon>
        <taxon>Ascomycota</taxon>
        <taxon>Pezizomycotina</taxon>
        <taxon>Dothideomycetes</taxon>
        <taxon>Dothideomycetidae</taxon>
        <taxon>Dothideales</taxon>
        <taxon>Saccotheciaceae</taxon>
        <taxon>Aureobasidium</taxon>
    </lineage>
</organism>
<evidence type="ECO:0000256" key="1">
    <source>
        <dbReference type="SAM" id="MobiDB-lite"/>
    </source>
</evidence>
<feature type="region of interest" description="Disordered" evidence="1">
    <location>
        <begin position="198"/>
        <end position="316"/>
    </location>
</feature>
<dbReference type="EMBL" id="KL584706">
    <property type="protein sequence ID" value="KEQ74782.1"/>
    <property type="molecule type" value="Genomic_DNA"/>
</dbReference>
<dbReference type="GeneID" id="25416584"/>
<dbReference type="Proteomes" id="UP000027730">
    <property type="component" value="Unassembled WGS sequence"/>
</dbReference>
<evidence type="ECO:0000313" key="3">
    <source>
        <dbReference type="Proteomes" id="UP000027730"/>
    </source>
</evidence>
<dbReference type="RefSeq" id="XP_013429305.1">
    <property type="nucleotide sequence ID" value="XM_013573851.1"/>
</dbReference>
<feature type="compositionally biased region" description="Basic and acidic residues" evidence="1">
    <location>
        <begin position="292"/>
        <end position="309"/>
    </location>
</feature>
<gene>
    <name evidence="2" type="ORF">M436DRAFT_80247</name>
</gene>
<feature type="compositionally biased region" description="Basic residues" evidence="1">
    <location>
        <begin position="210"/>
        <end position="231"/>
    </location>
</feature>
<dbReference type="AlphaFoldDB" id="A0A074WYD9"/>
<proteinExistence type="predicted"/>
<reference evidence="2 3" key="1">
    <citation type="journal article" date="2014" name="BMC Genomics">
        <title>Genome sequencing of four Aureobasidium pullulans varieties: biotechnological potential, stress tolerance, and description of new species.</title>
        <authorList>
            <person name="Gostin Ar C."/>
            <person name="Ohm R.A."/>
            <person name="Kogej T."/>
            <person name="Sonjak S."/>
            <person name="Turk M."/>
            <person name="Zajc J."/>
            <person name="Zalar P."/>
            <person name="Grube M."/>
            <person name="Sun H."/>
            <person name="Han J."/>
            <person name="Sharma A."/>
            <person name="Chiniquy J."/>
            <person name="Ngan C.Y."/>
            <person name="Lipzen A."/>
            <person name="Barry K."/>
            <person name="Grigoriev I.V."/>
            <person name="Gunde-Cimerman N."/>
        </authorList>
    </citation>
    <scope>NUCLEOTIDE SEQUENCE [LARGE SCALE GENOMIC DNA]</scope>
    <source>
        <strain evidence="2 3">CBS 147.97</strain>
    </source>
</reference>
<feature type="region of interest" description="Disordered" evidence="1">
    <location>
        <begin position="57"/>
        <end position="183"/>
    </location>
</feature>
<feature type="compositionally biased region" description="Basic and acidic residues" evidence="1">
    <location>
        <begin position="260"/>
        <end position="275"/>
    </location>
</feature>
<feature type="compositionally biased region" description="Basic and acidic residues" evidence="1">
    <location>
        <begin position="232"/>
        <end position="244"/>
    </location>
</feature>
<evidence type="ECO:0000313" key="2">
    <source>
        <dbReference type="EMBL" id="KEQ74782.1"/>
    </source>
</evidence>
<feature type="compositionally biased region" description="Acidic residues" evidence="1">
    <location>
        <begin position="276"/>
        <end position="291"/>
    </location>
</feature>
<keyword evidence="3" id="KW-1185">Reference proteome</keyword>
<dbReference type="HOGENOM" id="CLU_993899_0_0_1"/>
<accession>A0A074WYD9</accession>
<sequence>MAAVTDIKFLIAILHSFTFDHSFVTRVLEKWPTDLCDAPADGGALGRNVEEIWQKWAGDGVTPGPEPGLGSEVDSGTAPTSAQGPGHVSGPDAAKEHSASTSQTHPVIIIDDDEDETKNSSTLAPLRDLSVSAPNASSIKEKSGGAPQTNSFILIDDSDEVEDPGTSVQPPKFKMPDRHEQDTPTVGRVWSAAANNAVAFPSPESMRKQVATKKTKARNTKARSARSKGKKKLVDNDNDSKPDEMLNNPFSLGSCRKRRSETDYNHVPEYEVYDRSDEDENFEYEGDDDMDERLNARFENHWPELDTPSKRQKTKK</sequence>
<name>A0A074WYD9_9PEZI</name>
<protein>
    <submittedName>
        <fullName evidence="2">Uncharacterized protein</fullName>
    </submittedName>
</protein>